<evidence type="ECO:0000313" key="3">
    <source>
        <dbReference type="Proteomes" id="UP000294856"/>
    </source>
</evidence>
<organism evidence="2 3">
    <name type="scientific">Nocardia alba</name>
    <dbReference type="NCBI Taxonomy" id="225051"/>
    <lineage>
        <taxon>Bacteria</taxon>
        <taxon>Bacillati</taxon>
        <taxon>Actinomycetota</taxon>
        <taxon>Actinomycetes</taxon>
        <taxon>Mycobacteriales</taxon>
        <taxon>Nocardiaceae</taxon>
        <taxon>Nocardia</taxon>
    </lineage>
</organism>
<comment type="caution">
    <text evidence="2">The sequence shown here is derived from an EMBL/GenBank/DDBJ whole genome shotgun (WGS) entry which is preliminary data.</text>
</comment>
<dbReference type="EMBL" id="SMFR01000008">
    <property type="protein sequence ID" value="TCJ89865.1"/>
    <property type="molecule type" value="Genomic_DNA"/>
</dbReference>
<sequence length="93" mass="10242">MTKALRGGDAGKSAAARQRETDTYREFDAISRAVIDEGFGIVAASTDRLGQQLDQMKRSNTAGDARPRRAAHEPPGLNVCQSGEQMRVRRRVR</sequence>
<proteinExistence type="predicted"/>
<feature type="region of interest" description="Disordered" evidence="1">
    <location>
        <begin position="1"/>
        <end position="23"/>
    </location>
</feature>
<dbReference type="Proteomes" id="UP000294856">
    <property type="component" value="Unassembled WGS sequence"/>
</dbReference>
<dbReference type="RefSeq" id="WP_132370331.1">
    <property type="nucleotide sequence ID" value="NZ_SMFR01000008.1"/>
</dbReference>
<reference evidence="2 3" key="1">
    <citation type="submission" date="2019-03" db="EMBL/GenBank/DDBJ databases">
        <title>Genomic Encyclopedia of Type Strains, Phase IV (KMG-IV): sequencing the most valuable type-strain genomes for metagenomic binning, comparative biology and taxonomic classification.</title>
        <authorList>
            <person name="Goeker M."/>
        </authorList>
    </citation>
    <scope>NUCLEOTIDE SEQUENCE [LARGE SCALE GENOMIC DNA]</scope>
    <source>
        <strain evidence="2 3">DSM 44684</strain>
    </source>
</reference>
<name>A0A4V2P9J1_9NOCA</name>
<keyword evidence="3" id="KW-1185">Reference proteome</keyword>
<evidence type="ECO:0000313" key="2">
    <source>
        <dbReference type="EMBL" id="TCJ89865.1"/>
    </source>
</evidence>
<gene>
    <name evidence="2" type="ORF">DFR71_6154</name>
</gene>
<dbReference type="STRING" id="1210063.GCA_001612665_05735"/>
<accession>A0A4V2P9J1</accession>
<dbReference type="AlphaFoldDB" id="A0A4V2P9J1"/>
<feature type="region of interest" description="Disordered" evidence="1">
    <location>
        <begin position="57"/>
        <end position="93"/>
    </location>
</feature>
<protein>
    <submittedName>
        <fullName evidence="2">Uncharacterized protein</fullName>
    </submittedName>
</protein>
<evidence type="ECO:0000256" key="1">
    <source>
        <dbReference type="SAM" id="MobiDB-lite"/>
    </source>
</evidence>